<dbReference type="GO" id="GO:0015074">
    <property type="term" value="P:DNA integration"/>
    <property type="evidence" value="ECO:0007669"/>
    <property type="project" value="InterPro"/>
</dbReference>
<dbReference type="GO" id="GO:0003676">
    <property type="term" value="F:nucleic acid binding"/>
    <property type="evidence" value="ECO:0007669"/>
    <property type="project" value="InterPro"/>
</dbReference>
<evidence type="ECO:0000256" key="6">
    <source>
        <dbReference type="ARBA" id="ARBA00022918"/>
    </source>
</evidence>
<dbReference type="SUPFAM" id="SSF56672">
    <property type="entry name" value="DNA/RNA polymerases"/>
    <property type="match status" value="1"/>
</dbReference>
<keyword evidence="10" id="KW-1185">Reference proteome</keyword>
<keyword evidence="5" id="KW-0378">Hydrolase</keyword>
<dbReference type="FunFam" id="3.30.70.270:FF:000020">
    <property type="entry name" value="Transposon Tf2-6 polyprotein-like Protein"/>
    <property type="match status" value="1"/>
</dbReference>
<keyword evidence="2" id="KW-0548">Nucleotidyltransferase</keyword>
<keyword evidence="1" id="KW-0808">Transferase</keyword>
<dbReference type="InterPro" id="IPR041588">
    <property type="entry name" value="Integrase_H2C2"/>
</dbReference>
<dbReference type="InterPro" id="IPR050951">
    <property type="entry name" value="Retrovirus_Pol_polyprotein"/>
</dbReference>
<comment type="caution">
    <text evidence="9">The sequence shown here is derived from an EMBL/GenBank/DDBJ whole genome shotgun (WGS) entry which is preliminary data.</text>
</comment>
<dbReference type="InterPro" id="IPR041373">
    <property type="entry name" value="RT_RNaseH"/>
</dbReference>
<evidence type="ECO:0000313" key="9">
    <source>
        <dbReference type="EMBL" id="OBZ81557.1"/>
    </source>
</evidence>
<dbReference type="Proteomes" id="UP000093000">
    <property type="component" value="Unassembled WGS sequence"/>
</dbReference>
<dbReference type="Pfam" id="PF17917">
    <property type="entry name" value="RT_RNaseH"/>
    <property type="match status" value="1"/>
</dbReference>
<sequence length="1376" mass="157610">MSRMENNAGVPKIEENYKDNMAELIRQFTSILSENKQVRIKEPNTYDGTRDALLIDGWIRSIERYTEFHGWSTEKSCLFATTLLRDRADAWYRTLEVSNDTPTSWLEFKRLLIDFFRPDNSVRIARDKLAALRQTGNLVDYVNAFMDIKLAIPGMTDEEACDKFVRGLALKSMRAHIRQYEADTLKDAVRAALSYDSAQREEDFVRPVNGVRSKVVDDPMELDALDSRRGNFSNYHRGGGFSRTGGSARGDFGSRRFGGNSGGSNNLCYYCDKPGHMKRNLNVVEDQEVQLHDDNDNIPENKNLIDLDPYTIAPLDNELFPQKTDELKYLGELNSIATSLPLYCASFNDKTIKILIDSDQLISVHDRQVETAGGTIAQIKYKVQMKVNLNGYDDLVTAYVFPTKFDLILGRSWLKHIELKPCVNSKSVDYTKLNYLISHKQANKSIKKGADSFLLYIKPTSDQVDKNPQLQNDSYWDELVREFGTVFQDSLPGLPPDRGIEHVIDVGDARPISRPPYKMSPLELQELQKQLKELLKLGLIRPSSSPWGAPVLFVRKKPDPGSHKPGALRMCIDYRMLNKYTIRNSSSLPRIDECLEQLSGKKYFSSLDLKSGYHQIRINERDIPLTAFNTRYGQFAWNVLPMGLCNAPPVFQTMMNKVLADCIDKFALVYLDDILIFSDNWEDHKKHVRHVIELLKKEKLVANLKKCEFGKRELTFVGYRISAEGISPSPEKVKVIQEWPRMTNVQEVRQFIGFAQFYKRLIPNFATIAAPLTDLTRGNGLKKRPIVWNDDCQRSFDQLKKLLSSSPVLQVVDMDKPFRIEVDASDRGCGAVCLQPAADGSDLWKPIAFESKKFSEAERKYPAQERELLGILHALRTWRCYIDGCPKGYVVYSDHLPLQYFRTKDKPPSRLVRWISELELFSPTILYKPGKDNHIPDALSRMNYDSPDVPPAADSMEPDYLYAAWDKLSPGLRSDWPLLLLPQNREKVKSDEVKHILDREEKNFDVPFLPFSERADTVAKYHNSFGHAGYKSMLKMLVPRFWWPSLRLDLQNWLSTCPSCQVNSRRTRAHQDEMHPLKVPTAFDRWHLDFLDLPETVKGNRWLLIGVDYATNWPVARALPVASREAVADFIYEEIVMRFGVPSEIVTDRGANFTSGLVKTYLRKVGVNHKLTSAYHPRSNGKVERFNGVIKQMLRKYTNGALHRWDDFVNAALWACRIRVHSTTGFSPFYLTYGREPRLPGDVLQPYIDATVFKDPRTVADHTARELAQLGQHRAAAEFRLKAMAEKDKEKWDAAIKKVTFEPGDLVMLTHEGRFGLEPKFKGPYVVVKVFPDFGTYQLQTISGEPLKSLVHVDRMKIAKGAKPESPWYDPTVERR</sequence>
<dbReference type="CDD" id="cd00303">
    <property type="entry name" value="retropepsin_like"/>
    <property type="match status" value="1"/>
</dbReference>
<dbReference type="CDD" id="cd01647">
    <property type="entry name" value="RT_LTR"/>
    <property type="match status" value="1"/>
</dbReference>
<dbReference type="GO" id="GO:0003964">
    <property type="term" value="F:RNA-directed DNA polymerase activity"/>
    <property type="evidence" value="ECO:0007669"/>
    <property type="project" value="UniProtKB-KW"/>
</dbReference>
<dbReference type="PROSITE" id="PS50994">
    <property type="entry name" value="INTEGRASE"/>
    <property type="match status" value="1"/>
</dbReference>
<evidence type="ECO:0000256" key="1">
    <source>
        <dbReference type="ARBA" id="ARBA00022679"/>
    </source>
</evidence>
<feature type="domain" description="Reverse transcriptase" evidence="7">
    <location>
        <begin position="536"/>
        <end position="721"/>
    </location>
</feature>
<dbReference type="GO" id="GO:0016787">
    <property type="term" value="F:hydrolase activity"/>
    <property type="evidence" value="ECO:0007669"/>
    <property type="project" value="UniProtKB-KW"/>
</dbReference>
<evidence type="ECO:0000256" key="4">
    <source>
        <dbReference type="ARBA" id="ARBA00022759"/>
    </source>
</evidence>
<gene>
    <name evidence="9" type="primary">Tf2-9_0</name>
    <name evidence="9" type="ORF">A0J61_10394</name>
</gene>
<dbReference type="Gene3D" id="3.30.420.10">
    <property type="entry name" value="Ribonuclease H-like superfamily/Ribonuclease H"/>
    <property type="match status" value="1"/>
</dbReference>
<dbReference type="Pfam" id="PF17921">
    <property type="entry name" value="Integrase_H2C2"/>
    <property type="match status" value="1"/>
</dbReference>
<dbReference type="PROSITE" id="PS50878">
    <property type="entry name" value="RT_POL"/>
    <property type="match status" value="1"/>
</dbReference>
<dbReference type="CDD" id="cd09274">
    <property type="entry name" value="RNase_HI_RT_Ty3"/>
    <property type="match status" value="1"/>
</dbReference>
<dbReference type="Gene3D" id="1.10.340.70">
    <property type="match status" value="1"/>
</dbReference>
<evidence type="ECO:0000256" key="5">
    <source>
        <dbReference type="ARBA" id="ARBA00022801"/>
    </source>
</evidence>
<dbReference type="PANTHER" id="PTHR37984:SF5">
    <property type="entry name" value="PROTEIN NYNRIN-LIKE"/>
    <property type="match status" value="1"/>
</dbReference>
<reference evidence="9 10" key="1">
    <citation type="submission" date="2016-03" db="EMBL/GenBank/DDBJ databases">
        <title>Choanephora cucurbitarum.</title>
        <authorList>
            <person name="Min B."/>
            <person name="Park H."/>
            <person name="Park J.-H."/>
            <person name="Shin H.-D."/>
            <person name="Choi I.-G."/>
        </authorList>
    </citation>
    <scope>NUCLEOTIDE SEQUENCE [LARGE SCALE GENOMIC DNA]</scope>
    <source>
        <strain evidence="9 10">KUS-F28377</strain>
    </source>
</reference>
<organism evidence="9 10">
    <name type="scientific">Choanephora cucurbitarum</name>
    <dbReference type="NCBI Taxonomy" id="101091"/>
    <lineage>
        <taxon>Eukaryota</taxon>
        <taxon>Fungi</taxon>
        <taxon>Fungi incertae sedis</taxon>
        <taxon>Mucoromycota</taxon>
        <taxon>Mucoromycotina</taxon>
        <taxon>Mucoromycetes</taxon>
        <taxon>Mucorales</taxon>
        <taxon>Mucorineae</taxon>
        <taxon>Choanephoraceae</taxon>
        <taxon>Choanephoroideae</taxon>
        <taxon>Choanephora</taxon>
    </lineage>
</organism>
<dbReference type="InterPro" id="IPR043128">
    <property type="entry name" value="Rev_trsase/Diguanyl_cyclase"/>
</dbReference>
<dbReference type="OrthoDB" id="2275801at2759"/>
<keyword evidence="6" id="KW-0695">RNA-directed DNA polymerase</keyword>
<evidence type="ECO:0000256" key="2">
    <source>
        <dbReference type="ARBA" id="ARBA00022695"/>
    </source>
</evidence>
<dbReference type="EMBL" id="LUGH01001152">
    <property type="protein sequence ID" value="OBZ81557.1"/>
    <property type="molecule type" value="Genomic_DNA"/>
</dbReference>
<keyword evidence="4" id="KW-0255">Endonuclease</keyword>
<dbReference type="InterPro" id="IPR005162">
    <property type="entry name" value="Retrotrans_gag_dom"/>
</dbReference>
<dbReference type="SUPFAM" id="SSF53098">
    <property type="entry name" value="Ribonuclease H-like"/>
    <property type="match status" value="1"/>
</dbReference>
<dbReference type="Gene3D" id="3.30.70.270">
    <property type="match status" value="2"/>
</dbReference>
<dbReference type="InParanoid" id="A0A1C7MXJ0"/>
<dbReference type="InterPro" id="IPR036397">
    <property type="entry name" value="RNaseH_sf"/>
</dbReference>
<evidence type="ECO:0000313" key="10">
    <source>
        <dbReference type="Proteomes" id="UP000093000"/>
    </source>
</evidence>
<dbReference type="PANTHER" id="PTHR37984">
    <property type="entry name" value="PROTEIN CBG26694"/>
    <property type="match status" value="1"/>
</dbReference>
<evidence type="ECO:0000259" key="8">
    <source>
        <dbReference type="PROSITE" id="PS50994"/>
    </source>
</evidence>
<dbReference type="GO" id="GO:0004519">
    <property type="term" value="F:endonuclease activity"/>
    <property type="evidence" value="ECO:0007669"/>
    <property type="project" value="UniProtKB-KW"/>
</dbReference>
<evidence type="ECO:0000259" key="7">
    <source>
        <dbReference type="PROSITE" id="PS50878"/>
    </source>
</evidence>
<dbReference type="FunCoup" id="A0A1C7MXJ0">
    <property type="interactions" value="2"/>
</dbReference>
<accession>A0A1C7MXJ0</accession>
<feature type="domain" description="Integrase catalytic" evidence="8">
    <location>
        <begin position="1076"/>
        <end position="1236"/>
    </location>
</feature>
<dbReference type="InterPro" id="IPR012337">
    <property type="entry name" value="RNaseH-like_sf"/>
</dbReference>
<name>A0A1C7MXJ0_9FUNG</name>
<protein>
    <submittedName>
        <fullName evidence="9">Transposon Tf2-9 polyprotein</fullName>
    </submittedName>
</protein>
<dbReference type="InterPro" id="IPR001584">
    <property type="entry name" value="Integrase_cat-core"/>
</dbReference>
<dbReference type="Pfam" id="PF03732">
    <property type="entry name" value="Retrotrans_gag"/>
    <property type="match status" value="1"/>
</dbReference>
<dbReference type="Pfam" id="PF00665">
    <property type="entry name" value="rve"/>
    <property type="match status" value="1"/>
</dbReference>
<dbReference type="STRING" id="101091.A0A1C7MXJ0"/>
<dbReference type="Pfam" id="PF00078">
    <property type="entry name" value="RVT_1"/>
    <property type="match status" value="1"/>
</dbReference>
<dbReference type="InterPro" id="IPR000477">
    <property type="entry name" value="RT_dom"/>
</dbReference>
<dbReference type="InterPro" id="IPR043502">
    <property type="entry name" value="DNA/RNA_pol_sf"/>
</dbReference>
<evidence type="ECO:0000256" key="3">
    <source>
        <dbReference type="ARBA" id="ARBA00022722"/>
    </source>
</evidence>
<keyword evidence="3" id="KW-0540">Nuclease</keyword>
<dbReference type="Gene3D" id="3.10.10.10">
    <property type="entry name" value="HIV Type 1 Reverse Transcriptase, subunit A, domain 1"/>
    <property type="match status" value="1"/>
</dbReference>
<dbReference type="FunFam" id="3.30.420.10:FF:000032">
    <property type="entry name" value="Retrovirus-related Pol polyprotein from transposon 297-like Protein"/>
    <property type="match status" value="1"/>
</dbReference>
<feature type="non-terminal residue" evidence="9">
    <location>
        <position position="1376"/>
    </location>
</feature>
<proteinExistence type="predicted"/>
<dbReference type="GO" id="GO:0005634">
    <property type="term" value="C:nucleus"/>
    <property type="evidence" value="ECO:0007669"/>
    <property type="project" value="UniProtKB-ARBA"/>
</dbReference>